<feature type="compositionally biased region" description="Low complexity" evidence="5">
    <location>
        <begin position="372"/>
        <end position="384"/>
    </location>
</feature>
<dbReference type="PANTHER" id="PTHR14588:SF2">
    <property type="entry name" value="DDB1- AND CUL4-ASSOCIATED FACTOR 10"/>
    <property type="match status" value="1"/>
</dbReference>
<name>A0A7J7J3L8_BUGNE</name>
<dbReference type="SUPFAM" id="SSF50978">
    <property type="entry name" value="WD40 repeat-like"/>
    <property type="match status" value="1"/>
</dbReference>
<comment type="caution">
    <text evidence="6">The sequence shown here is derived from an EMBL/GenBank/DDBJ whole genome shotgun (WGS) entry which is preliminary data.</text>
</comment>
<evidence type="ECO:0000256" key="1">
    <source>
        <dbReference type="ARBA" id="ARBA00005903"/>
    </source>
</evidence>
<feature type="region of interest" description="Disordered" evidence="5">
    <location>
        <begin position="340"/>
        <end position="384"/>
    </location>
</feature>
<dbReference type="GO" id="GO:0080008">
    <property type="term" value="C:Cul4-RING E3 ubiquitin ligase complex"/>
    <property type="evidence" value="ECO:0007669"/>
    <property type="project" value="TreeGrafter"/>
</dbReference>
<reference evidence="6" key="1">
    <citation type="submission" date="2020-06" db="EMBL/GenBank/DDBJ databases">
        <title>Draft genome of Bugula neritina, a colonial animal packing powerful symbionts and potential medicines.</title>
        <authorList>
            <person name="Rayko M."/>
        </authorList>
    </citation>
    <scope>NUCLEOTIDE SEQUENCE [LARGE SCALE GENOMIC DNA]</scope>
    <source>
        <strain evidence="6">Kwan_BN1</strain>
    </source>
</reference>
<dbReference type="Proteomes" id="UP000593567">
    <property type="component" value="Unassembled WGS sequence"/>
</dbReference>
<dbReference type="AlphaFoldDB" id="A0A7J7J3L8"/>
<feature type="repeat" description="WD" evidence="4">
    <location>
        <begin position="76"/>
        <end position="116"/>
    </location>
</feature>
<gene>
    <name evidence="6" type="ORF">EB796_021240</name>
</gene>
<evidence type="ECO:0000313" key="7">
    <source>
        <dbReference type="Proteomes" id="UP000593567"/>
    </source>
</evidence>
<comment type="similarity">
    <text evidence="1">Belongs to the WD repeat DCAF10 family.</text>
</comment>
<dbReference type="PROSITE" id="PS50082">
    <property type="entry name" value="WD_REPEATS_2"/>
    <property type="match status" value="1"/>
</dbReference>
<proteinExistence type="inferred from homology"/>
<evidence type="ECO:0000256" key="5">
    <source>
        <dbReference type="SAM" id="MobiDB-lite"/>
    </source>
</evidence>
<dbReference type="EMBL" id="VXIV02003173">
    <property type="protein sequence ID" value="KAF6020437.1"/>
    <property type="molecule type" value="Genomic_DNA"/>
</dbReference>
<organism evidence="6 7">
    <name type="scientific">Bugula neritina</name>
    <name type="common">Brown bryozoan</name>
    <name type="synonym">Sertularia neritina</name>
    <dbReference type="NCBI Taxonomy" id="10212"/>
    <lineage>
        <taxon>Eukaryota</taxon>
        <taxon>Metazoa</taxon>
        <taxon>Spiralia</taxon>
        <taxon>Lophotrochozoa</taxon>
        <taxon>Bryozoa</taxon>
        <taxon>Gymnolaemata</taxon>
        <taxon>Cheilostomatida</taxon>
        <taxon>Flustrina</taxon>
        <taxon>Buguloidea</taxon>
        <taxon>Bugulidae</taxon>
        <taxon>Bugula</taxon>
    </lineage>
</organism>
<dbReference type="InterPro" id="IPR015943">
    <property type="entry name" value="WD40/YVTN_repeat-like_dom_sf"/>
</dbReference>
<keyword evidence="3" id="KW-0677">Repeat</keyword>
<keyword evidence="7" id="KW-1185">Reference proteome</keyword>
<dbReference type="PANTHER" id="PTHR14588">
    <property type="entry name" value="DDB1- AND CUL4-ASSOCIATED FACTOR 10"/>
    <property type="match status" value="1"/>
</dbReference>
<dbReference type="InterPro" id="IPR036322">
    <property type="entry name" value="WD40_repeat_dom_sf"/>
</dbReference>
<sequence>MNYSGRSYSKAKFLKGLYGSFGHGATWNNSSGNPYVYGAVFNFDFTPDGSALVAATERRSILVLDPLTHKIHQVNTAAHQDCVNVVKFLDNKLFATCSDDRSVKIWDLRRMDKEAQTLTGHSNWVKNIECIGGKLLTSGFDGNIIMWDYNECTTNGEVPHKVLFQTRNLMRTALSPDQSKLIMSTSSGYIMVVHDFDINTIADDLKGFKPNIYRLMQMNPAIVNNSIAYNHLFQDNRKSNRLELIADFTENTDVEIVASLKVHPSGNYVVSRNNSSDEQCEHTCVHDLRHKTRTPVGVRVENEENLPSASSQYKFSLSVDSNLGNPSDVLFDGQRQATVQSAGPQAHICRQRSRSRSPVQLDNEEQDQSEGSQQATSSTQSQSAAASIVLEQAEMLSHILPSAQERVDNLAANYSDSNDQFMIFIQGGSTGVHQTLVLFADDRRSTKKPQSPKDTKLVYYVEEPNMGRGFIKEPCFSNDGRIICSPFAHGVRLLSFDSECNELEGANSLEPSLTAPNKANELQEVASIYSHQNLVVATTYSPVHQLLVTGCLDGQIGFHQPVL</sequence>
<protein>
    <submittedName>
        <fullName evidence="6">Uncharacterized protein</fullName>
    </submittedName>
</protein>
<evidence type="ECO:0000313" key="6">
    <source>
        <dbReference type="EMBL" id="KAF6020437.1"/>
    </source>
</evidence>
<evidence type="ECO:0000256" key="2">
    <source>
        <dbReference type="ARBA" id="ARBA00022574"/>
    </source>
</evidence>
<dbReference type="SMART" id="SM00320">
    <property type="entry name" value="WD40"/>
    <property type="match status" value="5"/>
</dbReference>
<dbReference type="PROSITE" id="PS50294">
    <property type="entry name" value="WD_REPEATS_REGION"/>
    <property type="match status" value="1"/>
</dbReference>
<dbReference type="InterPro" id="IPR001680">
    <property type="entry name" value="WD40_rpt"/>
</dbReference>
<dbReference type="InterPro" id="IPR039085">
    <property type="entry name" value="DCA10"/>
</dbReference>
<evidence type="ECO:0000256" key="3">
    <source>
        <dbReference type="ARBA" id="ARBA00022737"/>
    </source>
</evidence>
<keyword evidence="2 4" id="KW-0853">WD repeat</keyword>
<evidence type="ECO:0000256" key="4">
    <source>
        <dbReference type="PROSITE-ProRule" id="PRU00221"/>
    </source>
</evidence>
<dbReference type="Gene3D" id="2.130.10.10">
    <property type="entry name" value="YVTN repeat-like/Quinoprotein amine dehydrogenase"/>
    <property type="match status" value="1"/>
</dbReference>
<dbReference type="Pfam" id="PF00400">
    <property type="entry name" value="WD40"/>
    <property type="match status" value="2"/>
</dbReference>
<dbReference type="OrthoDB" id="20669at2759"/>
<accession>A0A7J7J3L8</accession>